<reference evidence="1 2" key="1">
    <citation type="journal article" date="2022" name="New Phytol.">
        <title>Ecological generalism drives hyperdiversity of secondary metabolite gene clusters in xylarialean endophytes.</title>
        <authorList>
            <person name="Franco M.E.E."/>
            <person name="Wisecaver J.H."/>
            <person name="Arnold A.E."/>
            <person name="Ju Y.M."/>
            <person name="Slot J.C."/>
            <person name="Ahrendt S."/>
            <person name="Moore L.P."/>
            <person name="Eastman K.E."/>
            <person name="Scott K."/>
            <person name="Konkel Z."/>
            <person name="Mondo S.J."/>
            <person name="Kuo A."/>
            <person name="Hayes R.D."/>
            <person name="Haridas S."/>
            <person name="Andreopoulos B."/>
            <person name="Riley R."/>
            <person name="LaButti K."/>
            <person name="Pangilinan J."/>
            <person name="Lipzen A."/>
            <person name="Amirebrahimi M."/>
            <person name="Yan J."/>
            <person name="Adam C."/>
            <person name="Keymanesh K."/>
            <person name="Ng V."/>
            <person name="Louie K."/>
            <person name="Northen T."/>
            <person name="Drula E."/>
            <person name="Henrissat B."/>
            <person name="Hsieh H.M."/>
            <person name="Youens-Clark K."/>
            <person name="Lutzoni F."/>
            <person name="Miadlikowska J."/>
            <person name="Eastwood D.C."/>
            <person name="Hamelin R.C."/>
            <person name="Grigoriev I.V."/>
            <person name="U'Ren J.M."/>
        </authorList>
    </citation>
    <scope>NUCLEOTIDE SEQUENCE [LARGE SCALE GENOMIC DNA]</scope>
    <source>
        <strain evidence="1 2">CBS 119005</strain>
    </source>
</reference>
<organism evidence="1 2">
    <name type="scientific">Hypoxylon rubiginosum</name>
    <dbReference type="NCBI Taxonomy" id="110542"/>
    <lineage>
        <taxon>Eukaryota</taxon>
        <taxon>Fungi</taxon>
        <taxon>Dikarya</taxon>
        <taxon>Ascomycota</taxon>
        <taxon>Pezizomycotina</taxon>
        <taxon>Sordariomycetes</taxon>
        <taxon>Xylariomycetidae</taxon>
        <taxon>Xylariales</taxon>
        <taxon>Hypoxylaceae</taxon>
        <taxon>Hypoxylon</taxon>
    </lineage>
</organism>
<evidence type="ECO:0000313" key="1">
    <source>
        <dbReference type="EMBL" id="KAI4865304.1"/>
    </source>
</evidence>
<dbReference type="EMBL" id="MU393473">
    <property type="protein sequence ID" value="KAI4865304.1"/>
    <property type="molecule type" value="Genomic_DNA"/>
</dbReference>
<proteinExistence type="predicted"/>
<evidence type="ECO:0000313" key="2">
    <source>
        <dbReference type="Proteomes" id="UP001497700"/>
    </source>
</evidence>
<comment type="caution">
    <text evidence="1">The sequence shown here is derived from an EMBL/GenBank/DDBJ whole genome shotgun (WGS) entry which is preliminary data.</text>
</comment>
<protein>
    <submittedName>
        <fullName evidence="1">Uncharacterized protein</fullName>
    </submittedName>
</protein>
<sequence>MYISIDMNIYLVLVACLVTSVRAAWWDDFTNNLATDLTPLISLFGEKASTQFLSESTTILDNFLFAMAPLGILTGVVSAIRVCGGPSLRAFIGRAQEGGGVAEAELCSSTSRDVCELYHNGAIIRAFGRPKILEVKSTFGMFSSQEYFQKHYKKDWDEYLGQTTRGDEEEANNAQPIETTKDTFAPNPNLSLNIGITKRSKYVHWGAAVTGFLAQVSVLLFGAVVQYRLHWMKDENPIEPWAFPFTLGGTICVCGGMFFCAFLVNDSTKERKFQRKKGKQTFDPFLFSSSNELPWTDYITSWKKSTVQASKVNHELGRPSWVGRLTLKPSSEIWTLVATSVTMVGFVLQFVGLRSMHSAVSLLQLGVTLGMGVVRALLRTQRLKIEQNLLRDRPDEVSGHELDWLALQIGEEPNRPSKLAQKRQTRERRQVLREAPSGPSRSTTIVLGLQGSRSNWRIRNPRHPTLGTMA</sequence>
<name>A0ACB9Z2J2_9PEZI</name>
<gene>
    <name evidence="1" type="ORF">F4820DRAFT_458239</name>
</gene>
<accession>A0ACB9Z2J2</accession>
<keyword evidence="2" id="KW-1185">Reference proteome</keyword>
<dbReference type="Proteomes" id="UP001497700">
    <property type="component" value="Unassembled WGS sequence"/>
</dbReference>